<dbReference type="PANTHER" id="PTHR43711">
    <property type="entry name" value="TWO-COMPONENT HISTIDINE KINASE"/>
    <property type="match status" value="1"/>
</dbReference>
<keyword evidence="8 9" id="KW-0090">Biological rhythms</keyword>
<dbReference type="Gene3D" id="3.40.30.10">
    <property type="entry name" value="Glutaredoxin"/>
    <property type="match status" value="1"/>
</dbReference>
<organism evidence="12 13">
    <name type="scientific">Hyella patelloides LEGE 07179</name>
    <dbReference type="NCBI Taxonomy" id="945734"/>
    <lineage>
        <taxon>Bacteria</taxon>
        <taxon>Bacillati</taxon>
        <taxon>Cyanobacteriota</taxon>
        <taxon>Cyanophyceae</taxon>
        <taxon>Pleurocapsales</taxon>
        <taxon>Hyellaceae</taxon>
        <taxon>Hyella</taxon>
    </lineage>
</organism>
<dbReference type="AlphaFoldDB" id="A0A563VZ81"/>
<keyword evidence="7 9" id="KW-0902">Two-component regulatory system</keyword>
<keyword evidence="4 9" id="KW-0547">Nucleotide-binding</keyword>
<evidence type="ECO:0000256" key="5">
    <source>
        <dbReference type="ARBA" id="ARBA00022777"/>
    </source>
</evidence>
<keyword evidence="2 9" id="KW-0597">Phosphoprotein</keyword>
<evidence type="ECO:0000256" key="3">
    <source>
        <dbReference type="ARBA" id="ARBA00022679"/>
    </source>
</evidence>
<dbReference type="InterPro" id="IPR050736">
    <property type="entry name" value="Sensor_HK_Regulatory"/>
</dbReference>
<gene>
    <name evidence="9 12" type="primary">sasA</name>
    <name evidence="12" type="ORF">H1P_490012</name>
</gene>
<dbReference type="Pfam" id="PF07689">
    <property type="entry name" value="KaiB"/>
    <property type="match status" value="1"/>
</dbReference>
<dbReference type="SUPFAM" id="SSF52833">
    <property type="entry name" value="Thioredoxin-like"/>
    <property type="match status" value="1"/>
</dbReference>
<dbReference type="Pfam" id="PF02518">
    <property type="entry name" value="HATPase_c"/>
    <property type="match status" value="1"/>
</dbReference>
<dbReference type="Pfam" id="PF00512">
    <property type="entry name" value="HisKA"/>
    <property type="match status" value="1"/>
</dbReference>
<evidence type="ECO:0000313" key="12">
    <source>
        <dbReference type="EMBL" id="VEP16730.1"/>
    </source>
</evidence>
<dbReference type="InterPro" id="IPR023527">
    <property type="entry name" value="Kinase_SasA"/>
</dbReference>
<dbReference type="FunFam" id="1.10.287.130:FF:000154">
    <property type="entry name" value="Adaptive-response sensory kinase"/>
    <property type="match status" value="1"/>
</dbReference>
<dbReference type="InterPro" id="IPR036097">
    <property type="entry name" value="HisK_dim/P_sf"/>
</dbReference>
<dbReference type="GO" id="GO:0007623">
    <property type="term" value="P:circadian rhythm"/>
    <property type="evidence" value="ECO:0007669"/>
    <property type="project" value="UniProtKB-UniRule"/>
</dbReference>
<dbReference type="Gene3D" id="3.30.565.10">
    <property type="entry name" value="Histidine kinase-like ATPase, C-terminal domain"/>
    <property type="match status" value="1"/>
</dbReference>
<dbReference type="CDD" id="cd00075">
    <property type="entry name" value="HATPase"/>
    <property type="match status" value="1"/>
</dbReference>
<dbReference type="NCBIfam" id="NF006800">
    <property type="entry name" value="PRK09303.1"/>
    <property type="match status" value="1"/>
</dbReference>
<feature type="coiled-coil region" evidence="10">
    <location>
        <begin position="127"/>
        <end position="154"/>
    </location>
</feature>
<dbReference type="Gene3D" id="1.10.287.130">
    <property type="match status" value="1"/>
</dbReference>
<evidence type="ECO:0000259" key="11">
    <source>
        <dbReference type="PROSITE" id="PS50109"/>
    </source>
</evidence>
<dbReference type="InterPro" id="IPR003661">
    <property type="entry name" value="HisK_dim/P_dom"/>
</dbReference>
<dbReference type="SMART" id="SM00387">
    <property type="entry name" value="HATPase_c"/>
    <property type="match status" value="1"/>
</dbReference>
<dbReference type="GO" id="GO:0005524">
    <property type="term" value="F:ATP binding"/>
    <property type="evidence" value="ECO:0007669"/>
    <property type="project" value="UniProtKB-KW"/>
</dbReference>
<evidence type="ECO:0000256" key="2">
    <source>
        <dbReference type="ARBA" id="ARBA00022553"/>
    </source>
</evidence>
<comment type="function">
    <text evidence="9">Member of the two-component regulatory system SasA/RpaA involved in genome-wide circadian gene expression. One of several clock output pathways. Participates in the Kai clock protein complex, the main circadian regulator in cyanobacteria, via its interaction with KaiC. KaiC enhances the autophosphorylation activity of SasA, which then transfers its phosphate group to RpaA to activate it. In addition to its output function, recruits fold-shifted KaiB (KaiB(fs)) to KaiC to cooperatively form the KaiB(6):KaiC(6) complex (independent of SasA kinase activity). Required for robustness of the circadian rhythm of gene expression and is involved in clock output, also required for adaptation to light/dark cycles.</text>
</comment>
<comment type="catalytic activity">
    <reaction evidence="1 9">
        <text>ATP + protein L-histidine = ADP + protein N-phospho-L-histidine.</text>
        <dbReference type="EC" id="2.7.13.3"/>
    </reaction>
</comment>
<feature type="domain" description="Histidine kinase" evidence="11">
    <location>
        <begin position="157"/>
        <end position="379"/>
    </location>
</feature>
<sequence length="379" mass="43618">MSFLKLLLFVDDRPAHRENIRSIRGYLESLQAENYFELDIIETRKQPHLVEHFKLVATPALVKIAPSPKQTLAGSNLVAQLEEWWPRWKNSLKEAQENSASQLKNSDTVVSKKSSSSNQSVFYDEKSLRLSDEIFRLQQEKEELKEQLNFKDQILAMLAHDLRSPLTAASLAMETLELSESYEASEQKRKLRKQLFKQSRKQFGIMKRMITELLETSRSVSAKLEVRPHKLNLRDLCLEIISQFRKQTTVKFQTIVQDIPQDTPTVYADEELLRQLLVNLLDNALKYTPEGGEISLSILHRTSQKVQVSVSDTGPGIPPEKQERIFEGHFRLQRDEAQEGYGLGLALCRRIVHAHYGQIWVDSSPNSGSSFHFTLPVYR</sequence>
<dbReference type="InterPro" id="IPR004358">
    <property type="entry name" value="Sig_transdc_His_kin-like_C"/>
</dbReference>
<dbReference type="CDD" id="cd02978">
    <property type="entry name" value="KaiB_like"/>
    <property type="match status" value="1"/>
</dbReference>
<keyword evidence="13" id="KW-1185">Reference proteome</keyword>
<keyword evidence="3 9" id="KW-0808">Transferase</keyword>
<keyword evidence="10" id="KW-0175">Coiled coil</keyword>
<evidence type="ECO:0000256" key="8">
    <source>
        <dbReference type="ARBA" id="ARBA00023108"/>
    </source>
</evidence>
<dbReference type="InterPro" id="IPR003594">
    <property type="entry name" value="HATPase_dom"/>
</dbReference>
<dbReference type="CDD" id="cd00082">
    <property type="entry name" value="HisKA"/>
    <property type="match status" value="1"/>
</dbReference>
<dbReference type="PRINTS" id="PR00344">
    <property type="entry name" value="BCTRLSENSOR"/>
</dbReference>
<dbReference type="SUPFAM" id="SSF55874">
    <property type="entry name" value="ATPase domain of HSP90 chaperone/DNA topoisomerase II/histidine kinase"/>
    <property type="match status" value="1"/>
</dbReference>
<dbReference type="GO" id="GO:0000155">
    <property type="term" value="F:phosphorelay sensor kinase activity"/>
    <property type="evidence" value="ECO:0007669"/>
    <property type="project" value="InterPro"/>
</dbReference>
<dbReference type="Proteomes" id="UP000320055">
    <property type="component" value="Unassembled WGS sequence"/>
</dbReference>
<comment type="subunit">
    <text evidence="9">Homooligomerizes. Interacts with KaiC. Participates in the KaiABC clock complex, whose core is composed of a KaiC homohexamer, 6 KaiB and up to 6 KaiA dimers. SasA and KaiB(fs) compete to bind to KaiC.</text>
</comment>
<dbReference type="EC" id="2.7.13.3" evidence="9"/>
<evidence type="ECO:0000313" key="13">
    <source>
        <dbReference type="Proteomes" id="UP000320055"/>
    </source>
</evidence>
<evidence type="ECO:0000256" key="10">
    <source>
        <dbReference type="SAM" id="Coils"/>
    </source>
</evidence>
<protein>
    <recommendedName>
        <fullName evidence="9">Adaptive-response sensory-kinase SasA</fullName>
        <ecNumber evidence="9">2.7.13.3</ecNumber>
    </recommendedName>
    <alternativeName>
        <fullName evidence="9">Sensor histidine kinase SasA</fullName>
    </alternativeName>
</protein>
<accession>A0A563VZ81</accession>
<keyword evidence="5 9" id="KW-0418">Kinase</keyword>
<dbReference type="SUPFAM" id="SSF47384">
    <property type="entry name" value="Homodimeric domain of signal transducing histidine kinase"/>
    <property type="match status" value="1"/>
</dbReference>
<evidence type="ECO:0000256" key="4">
    <source>
        <dbReference type="ARBA" id="ARBA00022741"/>
    </source>
</evidence>
<proteinExistence type="inferred from homology"/>
<evidence type="ECO:0000256" key="7">
    <source>
        <dbReference type="ARBA" id="ARBA00023012"/>
    </source>
</evidence>
<feature type="modified residue" description="Phosphohistidine; by autocatalysis" evidence="9">
    <location>
        <position position="160"/>
    </location>
</feature>
<dbReference type="HAMAP" id="MF_01837">
    <property type="entry name" value="Kinase_SasA"/>
    <property type="match status" value="1"/>
</dbReference>
<dbReference type="PROSITE" id="PS50109">
    <property type="entry name" value="HIS_KIN"/>
    <property type="match status" value="1"/>
</dbReference>
<comment type="domain">
    <text evidence="9">The N-terminus interacts with KaiC, while the C-terminal histidine kinase domain autophosphorylates and is probably responsible for self-oligomerization. The N-terminal domain stimulates the C-terminus to autophosphorylate.</text>
</comment>
<dbReference type="InterPro" id="IPR036890">
    <property type="entry name" value="HATPase_C_sf"/>
</dbReference>
<dbReference type="InterPro" id="IPR005467">
    <property type="entry name" value="His_kinase_dom"/>
</dbReference>
<reference evidence="12 13" key="1">
    <citation type="submission" date="2019-01" db="EMBL/GenBank/DDBJ databases">
        <authorList>
            <person name="Brito A."/>
        </authorList>
    </citation>
    <scope>NUCLEOTIDE SEQUENCE [LARGE SCALE GENOMIC DNA]</scope>
    <source>
        <strain evidence="12">1</strain>
    </source>
</reference>
<evidence type="ECO:0000256" key="9">
    <source>
        <dbReference type="HAMAP-Rule" id="MF_01837"/>
    </source>
</evidence>
<dbReference type="SMART" id="SM00388">
    <property type="entry name" value="HisKA"/>
    <property type="match status" value="1"/>
</dbReference>
<evidence type="ECO:0000256" key="1">
    <source>
        <dbReference type="ARBA" id="ARBA00000085"/>
    </source>
</evidence>
<dbReference type="EMBL" id="CAACVJ010000434">
    <property type="protein sequence ID" value="VEP16730.1"/>
    <property type="molecule type" value="Genomic_DNA"/>
</dbReference>
<dbReference type="InterPro" id="IPR036249">
    <property type="entry name" value="Thioredoxin-like_sf"/>
</dbReference>
<dbReference type="FunFam" id="3.30.565.10:FF:000006">
    <property type="entry name" value="Sensor histidine kinase WalK"/>
    <property type="match status" value="1"/>
</dbReference>
<dbReference type="InterPro" id="IPR011649">
    <property type="entry name" value="KaiB_domain"/>
</dbReference>
<dbReference type="SMART" id="SM01248">
    <property type="entry name" value="KaiB"/>
    <property type="match status" value="1"/>
</dbReference>
<name>A0A563VZ81_9CYAN</name>
<dbReference type="PANTHER" id="PTHR43711:SF26">
    <property type="entry name" value="SENSOR HISTIDINE KINASE RCSC"/>
    <property type="match status" value="1"/>
</dbReference>
<evidence type="ECO:0000256" key="6">
    <source>
        <dbReference type="ARBA" id="ARBA00022840"/>
    </source>
</evidence>
<keyword evidence="6 9" id="KW-0067">ATP-binding</keyword>